<keyword evidence="9" id="KW-1185">Reference proteome</keyword>
<organism evidence="8 9">
    <name type="scientific">Mucilaginibacter jinjuensis</name>
    <dbReference type="NCBI Taxonomy" id="1176721"/>
    <lineage>
        <taxon>Bacteria</taxon>
        <taxon>Pseudomonadati</taxon>
        <taxon>Bacteroidota</taxon>
        <taxon>Sphingobacteriia</taxon>
        <taxon>Sphingobacteriales</taxon>
        <taxon>Sphingobacteriaceae</taxon>
        <taxon>Mucilaginibacter</taxon>
    </lineage>
</organism>
<feature type="transmembrane region" description="Helical" evidence="6">
    <location>
        <begin position="310"/>
        <end position="333"/>
    </location>
</feature>
<protein>
    <submittedName>
        <fullName evidence="8">ABC transporter permease</fullName>
    </submittedName>
</protein>
<accession>A0ABY7T728</accession>
<dbReference type="PANTHER" id="PTHR30294">
    <property type="entry name" value="MEMBRANE COMPONENT OF ABC TRANSPORTER YHHJ-RELATED"/>
    <property type="match status" value="1"/>
</dbReference>
<dbReference type="InterPro" id="IPR013525">
    <property type="entry name" value="ABC2_TM"/>
</dbReference>
<dbReference type="Pfam" id="PF12698">
    <property type="entry name" value="ABC2_membrane_3"/>
    <property type="match status" value="1"/>
</dbReference>
<dbReference type="RefSeq" id="WP_273630443.1">
    <property type="nucleotide sequence ID" value="NZ_CP117167.1"/>
</dbReference>
<evidence type="ECO:0000313" key="9">
    <source>
        <dbReference type="Proteomes" id="UP001216139"/>
    </source>
</evidence>
<evidence type="ECO:0000256" key="3">
    <source>
        <dbReference type="ARBA" id="ARBA00022692"/>
    </source>
</evidence>
<dbReference type="PANTHER" id="PTHR30294:SF38">
    <property type="entry name" value="TRANSPORT PERMEASE PROTEIN"/>
    <property type="match status" value="1"/>
</dbReference>
<feature type="transmembrane region" description="Helical" evidence="6">
    <location>
        <begin position="274"/>
        <end position="298"/>
    </location>
</feature>
<feature type="transmembrane region" description="Helical" evidence="6">
    <location>
        <begin position="397"/>
        <end position="419"/>
    </location>
</feature>
<evidence type="ECO:0000313" key="8">
    <source>
        <dbReference type="EMBL" id="WCT12196.1"/>
    </source>
</evidence>
<dbReference type="Proteomes" id="UP001216139">
    <property type="component" value="Chromosome"/>
</dbReference>
<evidence type="ECO:0000259" key="7">
    <source>
        <dbReference type="Pfam" id="PF12698"/>
    </source>
</evidence>
<keyword evidence="3 6" id="KW-0812">Transmembrane</keyword>
<dbReference type="Gene3D" id="3.40.1710.10">
    <property type="entry name" value="abc type-2 transporter like domain"/>
    <property type="match status" value="1"/>
</dbReference>
<feature type="transmembrane region" description="Helical" evidence="6">
    <location>
        <begin position="227"/>
        <end position="247"/>
    </location>
</feature>
<dbReference type="EMBL" id="CP117167">
    <property type="protein sequence ID" value="WCT12196.1"/>
    <property type="molecule type" value="Genomic_DNA"/>
</dbReference>
<evidence type="ECO:0000256" key="4">
    <source>
        <dbReference type="ARBA" id="ARBA00022989"/>
    </source>
</evidence>
<dbReference type="InterPro" id="IPR051449">
    <property type="entry name" value="ABC-2_transporter_component"/>
</dbReference>
<feature type="domain" description="ABC-2 type transporter transmembrane" evidence="7">
    <location>
        <begin position="20"/>
        <end position="416"/>
    </location>
</feature>
<evidence type="ECO:0000256" key="2">
    <source>
        <dbReference type="ARBA" id="ARBA00022475"/>
    </source>
</evidence>
<feature type="transmembrane region" description="Helical" evidence="6">
    <location>
        <begin position="340"/>
        <end position="359"/>
    </location>
</feature>
<comment type="subcellular location">
    <subcellularLocation>
        <location evidence="1">Cell membrane</location>
        <topology evidence="1">Multi-pass membrane protein</topology>
    </subcellularLocation>
</comment>
<feature type="transmembrane region" description="Helical" evidence="6">
    <location>
        <begin position="20"/>
        <end position="39"/>
    </location>
</feature>
<keyword evidence="4 6" id="KW-1133">Transmembrane helix</keyword>
<keyword evidence="2" id="KW-1003">Cell membrane</keyword>
<evidence type="ECO:0000256" key="5">
    <source>
        <dbReference type="ARBA" id="ARBA00023136"/>
    </source>
</evidence>
<proteinExistence type="predicted"/>
<sequence length="425" mass="46688">MYKLKATIIKDIRILLRDKVGIALMFVMPIILVVIVTSIQNSTFQLVNKNRIAMMVCNRDTGKLSTQLIKSIDKIGMFKMISIPKSESEEAIKNRMRGKDALLAIVIPADYTQKITAKAKNVSGKALNSFGLQGDTASKKISVNPLTMYFQPILQQSYRFSINGALRSALQIVESRETLRQLYFAINEKPLPEALEKDLLNNQTNINEVPVSISGGTIMPNASQHNVPAWTIFAMFFIIISLGGSVVREKLSGSFIRLKTLPTDFMVALISKQITYLGVTVLQAAVIFSMGIWLFPLIGLPALNLPSDYFALLVVTLVCGWCAVSYAICMGVYAHTQEQANGFGAVSIVILAAIGGLLVPSFAMPDGFKTIAVISPLHWSIEAYYRLFLEGGKLKDVIPNLLPLLGITVLIQLAAYIGLKKKNLI</sequence>
<evidence type="ECO:0000256" key="1">
    <source>
        <dbReference type="ARBA" id="ARBA00004651"/>
    </source>
</evidence>
<reference evidence="8 9" key="1">
    <citation type="submission" date="2023-02" db="EMBL/GenBank/DDBJ databases">
        <title>Genome sequence of Mucilaginibacter jinjuensis strain KACC 16571.</title>
        <authorList>
            <person name="Kim S."/>
            <person name="Heo J."/>
            <person name="Kwon S.-W."/>
        </authorList>
    </citation>
    <scope>NUCLEOTIDE SEQUENCE [LARGE SCALE GENOMIC DNA]</scope>
    <source>
        <strain evidence="8 9">KACC 16571</strain>
    </source>
</reference>
<evidence type="ECO:0000256" key="6">
    <source>
        <dbReference type="SAM" id="Phobius"/>
    </source>
</evidence>
<gene>
    <name evidence="8" type="ORF">PQO05_26070</name>
</gene>
<name>A0ABY7T728_9SPHI</name>
<keyword evidence="5 6" id="KW-0472">Membrane</keyword>